<proteinExistence type="predicted"/>
<sequence length="424" mass="48139">MAASRSPTHPPPAKSPTTYNPTYINCISRDILREIFLRLPSLGTLVRAACTCRAWRDAVVSSPKFRCQFRNLHPAPLLGLFIEVPNPPRSRILPATPIFFPAVFRDRDLVTVVRGGDFQLTSIQERSEVSLPGTIMIDSRHGYVLLIHCVDRLLTVFNPLLRWSKTFGLYEETIRHVQLANPQLVCSDEDPMSFRVVFLGHDNSRVRATVFSSKTLEWSILPWVEVPTMPPNGSQDRWIEIEGCTQANRFLYWVYTHNQIHFQDGWFTMALDTTTMEFAFAELPPILNEECWSFHLHLGEMKDTSPCIVYVSDFNVGVLLCATEGDGAQSWYIDKVSELHTQITELLGDAPLVEVDVVEVTSGFAYLAVDMGDETLDFRWLLSLCLETMELDKQFRVAFIGAVYPYIMAWPPANYGTFAQCDDA</sequence>
<dbReference type="FunCoup" id="I1HP72">
    <property type="interactions" value="816"/>
</dbReference>
<feature type="domain" description="F-box" evidence="1">
    <location>
        <begin position="25"/>
        <end position="65"/>
    </location>
</feature>
<dbReference type="InterPro" id="IPR001810">
    <property type="entry name" value="F-box_dom"/>
</dbReference>
<dbReference type="InParanoid" id="I1HP72"/>
<accession>I1HP72</accession>
<dbReference type="OrthoDB" id="602193at2759"/>
<dbReference type="OMA" id="CTCRAWR"/>
<dbReference type="InterPro" id="IPR036047">
    <property type="entry name" value="F-box-like_dom_sf"/>
</dbReference>
<protein>
    <recommendedName>
        <fullName evidence="1">F-box domain-containing protein</fullName>
    </recommendedName>
</protein>
<keyword evidence="4" id="KW-1185">Reference proteome</keyword>
<reference evidence="2" key="2">
    <citation type="submission" date="2017-06" db="EMBL/GenBank/DDBJ databases">
        <title>WGS assembly of Brachypodium distachyon.</title>
        <authorList>
            <consortium name="The International Brachypodium Initiative"/>
            <person name="Lucas S."/>
            <person name="Harmon-Smith M."/>
            <person name="Lail K."/>
            <person name="Tice H."/>
            <person name="Grimwood J."/>
            <person name="Bruce D."/>
            <person name="Barry K."/>
            <person name="Shu S."/>
            <person name="Lindquist E."/>
            <person name="Wang M."/>
            <person name="Pitluck S."/>
            <person name="Vogel J.P."/>
            <person name="Garvin D.F."/>
            <person name="Mockler T.C."/>
            <person name="Schmutz J."/>
            <person name="Rokhsar D."/>
            <person name="Bevan M.W."/>
        </authorList>
    </citation>
    <scope>NUCLEOTIDE SEQUENCE</scope>
    <source>
        <strain evidence="2">Bd21</strain>
    </source>
</reference>
<dbReference type="HOGENOM" id="CLU_017945_8_2_1"/>
<evidence type="ECO:0000313" key="4">
    <source>
        <dbReference type="Proteomes" id="UP000008810"/>
    </source>
</evidence>
<dbReference type="STRING" id="15368.I1HP72"/>
<evidence type="ECO:0000313" key="2">
    <source>
        <dbReference type="EMBL" id="KQK08622.1"/>
    </source>
</evidence>
<dbReference type="Gramene" id="KQK08622">
    <property type="protein sequence ID" value="KQK08622"/>
    <property type="gene ID" value="BRADI_2g42910v3"/>
</dbReference>
<reference evidence="3" key="3">
    <citation type="submission" date="2018-08" db="UniProtKB">
        <authorList>
            <consortium name="EnsemblPlants"/>
        </authorList>
    </citation>
    <scope>IDENTIFICATION</scope>
    <source>
        <strain evidence="3">cv. Bd21</strain>
    </source>
</reference>
<name>I1HP72_BRADI</name>
<dbReference type="SUPFAM" id="SSF81383">
    <property type="entry name" value="F-box domain"/>
    <property type="match status" value="1"/>
</dbReference>
<dbReference type="eggNOG" id="ENOG502R5ZD">
    <property type="taxonomic scope" value="Eukaryota"/>
</dbReference>
<evidence type="ECO:0000313" key="3">
    <source>
        <dbReference type="EnsemblPlants" id="KQK08622"/>
    </source>
</evidence>
<reference evidence="2 3" key="1">
    <citation type="journal article" date="2010" name="Nature">
        <title>Genome sequencing and analysis of the model grass Brachypodium distachyon.</title>
        <authorList>
            <consortium name="International Brachypodium Initiative"/>
        </authorList>
    </citation>
    <scope>NUCLEOTIDE SEQUENCE [LARGE SCALE GENOMIC DNA]</scope>
    <source>
        <strain evidence="2 3">Bd21</strain>
    </source>
</reference>
<dbReference type="AlphaFoldDB" id="I1HP72"/>
<evidence type="ECO:0000259" key="1">
    <source>
        <dbReference type="Pfam" id="PF00646"/>
    </source>
</evidence>
<gene>
    <name evidence="2" type="ORF">BRADI_2g42910v3</name>
</gene>
<dbReference type="Pfam" id="PF00646">
    <property type="entry name" value="F-box"/>
    <property type="match status" value="1"/>
</dbReference>
<dbReference type="Gene3D" id="1.20.1280.50">
    <property type="match status" value="1"/>
</dbReference>
<dbReference type="Proteomes" id="UP000008810">
    <property type="component" value="Chromosome 2"/>
</dbReference>
<dbReference type="EnsemblPlants" id="KQK08622">
    <property type="protein sequence ID" value="KQK08622"/>
    <property type="gene ID" value="BRADI_2g42910v3"/>
</dbReference>
<dbReference type="PANTHER" id="PTHR33207">
    <property type="entry name" value="F-BOX DOMAIN CONTAINING PROTEIN-RELATED"/>
    <property type="match status" value="1"/>
</dbReference>
<dbReference type="EMBL" id="CM000881">
    <property type="protein sequence ID" value="KQK08622.1"/>
    <property type="molecule type" value="Genomic_DNA"/>
</dbReference>
<organism evidence="3">
    <name type="scientific">Brachypodium distachyon</name>
    <name type="common">Purple false brome</name>
    <name type="synonym">Trachynia distachya</name>
    <dbReference type="NCBI Taxonomy" id="15368"/>
    <lineage>
        <taxon>Eukaryota</taxon>
        <taxon>Viridiplantae</taxon>
        <taxon>Streptophyta</taxon>
        <taxon>Embryophyta</taxon>
        <taxon>Tracheophyta</taxon>
        <taxon>Spermatophyta</taxon>
        <taxon>Magnoliopsida</taxon>
        <taxon>Liliopsida</taxon>
        <taxon>Poales</taxon>
        <taxon>Poaceae</taxon>
        <taxon>BOP clade</taxon>
        <taxon>Pooideae</taxon>
        <taxon>Stipodae</taxon>
        <taxon>Brachypodieae</taxon>
        <taxon>Brachypodium</taxon>
    </lineage>
</organism>